<protein>
    <submittedName>
        <fullName evidence="1">Uncharacterized protein</fullName>
    </submittedName>
</protein>
<evidence type="ECO:0000313" key="1">
    <source>
        <dbReference type="EMBL" id="KII73025.1"/>
    </source>
</evidence>
<sequence length="102" mass="11568">MRFCRFAFSTHTPEPGAELLVLWPSTFVVAKRITQVYTASGFANRRQTYAHLERAKLAEPCHLQAKNSRVDSGCKDIPYKTRSLNRQARRVLTNSSATKTPN</sequence>
<accession>A0A0C2N9J8</accession>
<dbReference type="EMBL" id="JWZT01001032">
    <property type="protein sequence ID" value="KII73025.1"/>
    <property type="molecule type" value="Genomic_DNA"/>
</dbReference>
<gene>
    <name evidence="1" type="ORF">RF11_13584</name>
</gene>
<reference evidence="1 2" key="1">
    <citation type="journal article" date="2014" name="Genome Biol. Evol.">
        <title>The genome of the myxosporean Thelohanellus kitauei shows adaptations to nutrient acquisition within its fish host.</title>
        <authorList>
            <person name="Yang Y."/>
            <person name="Xiong J."/>
            <person name="Zhou Z."/>
            <person name="Huo F."/>
            <person name="Miao W."/>
            <person name="Ran C."/>
            <person name="Liu Y."/>
            <person name="Zhang J."/>
            <person name="Feng J."/>
            <person name="Wang M."/>
            <person name="Wang M."/>
            <person name="Wang L."/>
            <person name="Yao B."/>
        </authorList>
    </citation>
    <scope>NUCLEOTIDE SEQUENCE [LARGE SCALE GENOMIC DNA]</scope>
    <source>
        <strain evidence="1">Wuqing</strain>
    </source>
</reference>
<proteinExistence type="predicted"/>
<dbReference type="AlphaFoldDB" id="A0A0C2N9J8"/>
<comment type="caution">
    <text evidence="1">The sequence shown here is derived from an EMBL/GenBank/DDBJ whole genome shotgun (WGS) entry which is preliminary data.</text>
</comment>
<dbReference type="Proteomes" id="UP000031668">
    <property type="component" value="Unassembled WGS sequence"/>
</dbReference>
<name>A0A0C2N9J8_THEKT</name>
<keyword evidence="2" id="KW-1185">Reference proteome</keyword>
<evidence type="ECO:0000313" key="2">
    <source>
        <dbReference type="Proteomes" id="UP000031668"/>
    </source>
</evidence>
<organism evidence="1 2">
    <name type="scientific">Thelohanellus kitauei</name>
    <name type="common">Myxosporean</name>
    <dbReference type="NCBI Taxonomy" id="669202"/>
    <lineage>
        <taxon>Eukaryota</taxon>
        <taxon>Metazoa</taxon>
        <taxon>Cnidaria</taxon>
        <taxon>Myxozoa</taxon>
        <taxon>Myxosporea</taxon>
        <taxon>Bivalvulida</taxon>
        <taxon>Platysporina</taxon>
        <taxon>Myxobolidae</taxon>
        <taxon>Thelohanellus</taxon>
    </lineage>
</organism>